<accession>A0A834U2Y5</accession>
<sequence length="78" mass="8592">MSRQSRMSECKDSARAKENDAELNWLSLETRLKAVSLRGTTLFARLVAWQVLADNHISFGASCLGLVPRKALSSVVEA</sequence>
<dbReference type="AlphaFoldDB" id="A0A834U2Y5"/>
<gene>
    <name evidence="1" type="ORF">G2W53_014019</name>
</gene>
<dbReference type="EMBL" id="JAAIUW010000005">
    <property type="protein sequence ID" value="KAF7831686.1"/>
    <property type="molecule type" value="Genomic_DNA"/>
</dbReference>
<dbReference type="Proteomes" id="UP000634136">
    <property type="component" value="Unassembled WGS sequence"/>
</dbReference>
<evidence type="ECO:0000313" key="2">
    <source>
        <dbReference type="Proteomes" id="UP000634136"/>
    </source>
</evidence>
<proteinExistence type="predicted"/>
<keyword evidence="2" id="KW-1185">Reference proteome</keyword>
<protein>
    <submittedName>
        <fullName evidence="1">Uncharacterized protein</fullName>
    </submittedName>
</protein>
<evidence type="ECO:0000313" key="1">
    <source>
        <dbReference type="EMBL" id="KAF7831686.1"/>
    </source>
</evidence>
<name>A0A834U2Y5_9FABA</name>
<reference evidence="1" key="1">
    <citation type="submission" date="2020-09" db="EMBL/GenBank/DDBJ databases">
        <title>Genome-Enabled Discovery of Anthraquinone Biosynthesis in Senna tora.</title>
        <authorList>
            <person name="Kang S.-H."/>
            <person name="Pandey R.P."/>
            <person name="Lee C.-M."/>
            <person name="Sim J.-S."/>
            <person name="Jeong J.-T."/>
            <person name="Choi B.-S."/>
            <person name="Jung M."/>
            <person name="Ginzburg D."/>
            <person name="Zhao K."/>
            <person name="Won S.Y."/>
            <person name="Oh T.-J."/>
            <person name="Yu Y."/>
            <person name="Kim N.-H."/>
            <person name="Lee O.R."/>
            <person name="Lee T.-H."/>
            <person name="Bashyal P."/>
            <person name="Kim T.-S."/>
            <person name="Lee W.-H."/>
            <person name="Kawkins C."/>
            <person name="Kim C.-K."/>
            <person name="Kim J.S."/>
            <person name="Ahn B.O."/>
            <person name="Rhee S.Y."/>
            <person name="Sohng J.K."/>
        </authorList>
    </citation>
    <scope>NUCLEOTIDE SEQUENCE</scope>
    <source>
        <tissue evidence="1">Leaf</tissue>
    </source>
</reference>
<comment type="caution">
    <text evidence="1">The sequence shown here is derived from an EMBL/GenBank/DDBJ whole genome shotgun (WGS) entry which is preliminary data.</text>
</comment>
<organism evidence="1 2">
    <name type="scientific">Senna tora</name>
    <dbReference type="NCBI Taxonomy" id="362788"/>
    <lineage>
        <taxon>Eukaryota</taxon>
        <taxon>Viridiplantae</taxon>
        <taxon>Streptophyta</taxon>
        <taxon>Embryophyta</taxon>
        <taxon>Tracheophyta</taxon>
        <taxon>Spermatophyta</taxon>
        <taxon>Magnoliopsida</taxon>
        <taxon>eudicotyledons</taxon>
        <taxon>Gunneridae</taxon>
        <taxon>Pentapetalae</taxon>
        <taxon>rosids</taxon>
        <taxon>fabids</taxon>
        <taxon>Fabales</taxon>
        <taxon>Fabaceae</taxon>
        <taxon>Caesalpinioideae</taxon>
        <taxon>Cassia clade</taxon>
        <taxon>Senna</taxon>
    </lineage>
</organism>